<evidence type="ECO:0000256" key="2">
    <source>
        <dbReference type="SAM" id="SignalP"/>
    </source>
</evidence>
<dbReference type="InterPro" id="IPR046357">
    <property type="entry name" value="PPIase_dom_sf"/>
</dbReference>
<gene>
    <name evidence="3" type="ORF">FIA58_018925</name>
</gene>
<feature type="region of interest" description="Disordered" evidence="1">
    <location>
        <begin position="233"/>
        <end position="254"/>
    </location>
</feature>
<dbReference type="SUPFAM" id="SSF54534">
    <property type="entry name" value="FKBP-like"/>
    <property type="match status" value="1"/>
</dbReference>
<comment type="caution">
    <text evidence="3">The sequence shown here is derived from an EMBL/GenBank/DDBJ whole genome shotgun (WGS) entry which is preliminary data.</text>
</comment>
<feature type="compositionally biased region" description="Basic and acidic residues" evidence="1">
    <location>
        <begin position="233"/>
        <end position="243"/>
    </location>
</feature>
<dbReference type="Gene3D" id="3.10.50.40">
    <property type="match status" value="1"/>
</dbReference>
<keyword evidence="4" id="KW-1185">Reference proteome</keyword>
<sequence>MKNILRVSFFLVLLVVSISCNKNNSSVDDIVLRDRQEVYDENIAEIEDYLKSNYLIVDGDLNATVEEIDGTQTSIWDNTTYPLQSLMVKNDLRVSNLTNGASTDVVDYKLYYVVLNEGGGVRPTQVDSTFTAYKGWDFENEIFDQNNQGIWFTYPQTSQFDPLSISGFRQVLSAIKTEASSTVNGDGTITHNDYGNVLVFIPSGLAYFSSTIGSKAYNPIAFQIKLFSRKENDHDRDRVKSNNEDLNQDGDYFNDDSDGDGIPNFLDVDDDGDGVVTKTEIIQTNDGNGNITYYSFDTIPFCNSGSIKKHLDSACH</sequence>
<feature type="signal peptide" evidence="2">
    <location>
        <begin position="1"/>
        <end position="22"/>
    </location>
</feature>
<keyword evidence="2" id="KW-0732">Signal</keyword>
<dbReference type="PROSITE" id="PS51257">
    <property type="entry name" value="PROKAR_LIPOPROTEIN"/>
    <property type="match status" value="1"/>
</dbReference>
<dbReference type="InterPro" id="IPR018247">
    <property type="entry name" value="EF_Hand_1_Ca_BS"/>
</dbReference>
<reference evidence="3 4" key="2">
    <citation type="submission" date="2020-02" db="EMBL/GenBank/DDBJ databases">
        <title>Flavobacterium profundi sp. nov., isolated from a deep-sea seamount.</title>
        <authorList>
            <person name="Zhang D.-C."/>
        </authorList>
    </citation>
    <scope>NUCLEOTIDE SEQUENCE [LARGE SCALE GENOMIC DNA]</scope>
    <source>
        <strain evidence="3 4">EC11</strain>
    </source>
</reference>
<dbReference type="Proteomes" id="UP000817854">
    <property type="component" value="Unassembled WGS sequence"/>
</dbReference>
<proteinExistence type="predicted"/>
<evidence type="ECO:0000313" key="4">
    <source>
        <dbReference type="Proteomes" id="UP000817854"/>
    </source>
</evidence>
<dbReference type="EMBL" id="VEVQ02000017">
    <property type="protein sequence ID" value="NHN27758.1"/>
    <property type="molecule type" value="Genomic_DNA"/>
</dbReference>
<evidence type="ECO:0008006" key="5">
    <source>
        <dbReference type="Google" id="ProtNLM"/>
    </source>
</evidence>
<evidence type="ECO:0000313" key="3">
    <source>
        <dbReference type="EMBL" id="NHN27758.1"/>
    </source>
</evidence>
<dbReference type="RefSeq" id="WP_140964267.1">
    <property type="nucleotide sequence ID" value="NZ_VEVQ02000017.1"/>
</dbReference>
<name>A0ABX0IVM2_9FLAO</name>
<evidence type="ECO:0000256" key="1">
    <source>
        <dbReference type="SAM" id="MobiDB-lite"/>
    </source>
</evidence>
<protein>
    <recommendedName>
        <fullName evidence="5">Peptidylprolyl isomerase</fullName>
    </recommendedName>
</protein>
<feature type="chain" id="PRO_5047307776" description="Peptidylprolyl isomerase" evidence="2">
    <location>
        <begin position="23"/>
        <end position="316"/>
    </location>
</feature>
<organism evidence="3 4">
    <name type="scientific">Flavobacterium jejuense</name>
    <dbReference type="NCBI Taxonomy" id="1544455"/>
    <lineage>
        <taxon>Bacteria</taxon>
        <taxon>Pseudomonadati</taxon>
        <taxon>Bacteroidota</taxon>
        <taxon>Flavobacteriia</taxon>
        <taxon>Flavobacteriales</taxon>
        <taxon>Flavobacteriaceae</taxon>
        <taxon>Flavobacterium</taxon>
    </lineage>
</organism>
<dbReference type="PROSITE" id="PS00018">
    <property type="entry name" value="EF_HAND_1"/>
    <property type="match status" value="1"/>
</dbReference>
<reference evidence="4" key="1">
    <citation type="submission" date="2019-05" db="EMBL/GenBank/DDBJ databases">
        <title>Flavobacterium profundi sp. nov., isolated from a deep-sea seamount.</title>
        <authorList>
            <person name="Zhang D.-C."/>
        </authorList>
    </citation>
    <scope>NUCLEOTIDE SEQUENCE [LARGE SCALE GENOMIC DNA]</scope>
    <source>
        <strain evidence="4">EC11</strain>
    </source>
</reference>
<accession>A0ABX0IVM2</accession>